<dbReference type="Gene3D" id="2.70.150.10">
    <property type="entry name" value="Calcium-transporting ATPase, cytoplasmic transduction domain A"/>
    <property type="match status" value="1"/>
</dbReference>
<dbReference type="SUPFAM" id="SSF56784">
    <property type="entry name" value="HAD-like"/>
    <property type="match status" value="1"/>
</dbReference>
<dbReference type="NCBIfam" id="TIGR01494">
    <property type="entry name" value="ATPase_P-type"/>
    <property type="match status" value="2"/>
</dbReference>
<keyword evidence="4" id="KW-0479">Metal-binding</keyword>
<feature type="transmembrane region" description="Helical" evidence="12">
    <location>
        <begin position="1188"/>
        <end position="1209"/>
    </location>
</feature>
<dbReference type="InterPro" id="IPR044492">
    <property type="entry name" value="P_typ_ATPase_HD_dom"/>
</dbReference>
<dbReference type="InterPro" id="IPR023298">
    <property type="entry name" value="ATPase_P-typ_TM_dom_sf"/>
</dbReference>
<dbReference type="PRINTS" id="PR00119">
    <property type="entry name" value="CATATPASE"/>
</dbReference>
<feature type="transmembrane region" description="Helical" evidence="12">
    <location>
        <begin position="66"/>
        <end position="87"/>
    </location>
</feature>
<evidence type="ECO:0000256" key="6">
    <source>
        <dbReference type="ARBA" id="ARBA00022840"/>
    </source>
</evidence>
<dbReference type="InterPro" id="IPR006544">
    <property type="entry name" value="P-type_TPase_V"/>
</dbReference>
<dbReference type="InterPro" id="IPR018303">
    <property type="entry name" value="ATPase_P-typ_P_site"/>
</dbReference>
<evidence type="ECO:0000256" key="12">
    <source>
        <dbReference type="SAM" id="Phobius"/>
    </source>
</evidence>
<evidence type="ECO:0000259" key="13">
    <source>
        <dbReference type="Pfam" id="PF00122"/>
    </source>
</evidence>
<feature type="transmembrane region" description="Helical" evidence="12">
    <location>
        <begin position="425"/>
        <end position="444"/>
    </location>
</feature>
<dbReference type="SFLD" id="SFLDG00002">
    <property type="entry name" value="C1.7:_P-type_atpase_like"/>
    <property type="match status" value="1"/>
</dbReference>
<dbReference type="Proteomes" id="UP001165080">
    <property type="component" value="Unassembled WGS sequence"/>
</dbReference>
<dbReference type="InterPro" id="IPR023214">
    <property type="entry name" value="HAD_sf"/>
</dbReference>
<keyword evidence="7" id="KW-0460">Magnesium</keyword>
<dbReference type="Gene3D" id="3.40.1110.10">
    <property type="entry name" value="Calcium-transporting ATPase, cytoplasmic domain N"/>
    <property type="match status" value="1"/>
</dbReference>
<dbReference type="InterPro" id="IPR001757">
    <property type="entry name" value="P_typ_ATPase"/>
</dbReference>
<dbReference type="FunFam" id="2.70.150.10:FF:000027">
    <property type="entry name" value="Cation-transporting ATPase"/>
    <property type="match status" value="1"/>
</dbReference>
<evidence type="ECO:0000313" key="16">
    <source>
        <dbReference type="Proteomes" id="UP001165080"/>
    </source>
</evidence>
<keyword evidence="8" id="KW-1278">Translocase</keyword>
<dbReference type="GO" id="GO:0019829">
    <property type="term" value="F:ATPase-coupled monoatomic cation transmembrane transporter activity"/>
    <property type="evidence" value="ECO:0007669"/>
    <property type="project" value="TreeGrafter"/>
</dbReference>
<dbReference type="InterPro" id="IPR036412">
    <property type="entry name" value="HAD-like_sf"/>
</dbReference>
<evidence type="ECO:0000259" key="14">
    <source>
        <dbReference type="Pfam" id="PF23143"/>
    </source>
</evidence>
<feature type="compositionally biased region" description="Low complexity" evidence="11">
    <location>
        <begin position="1011"/>
        <end position="1028"/>
    </location>
</feature>
<feature type="compositionally biased region" description="Gly residues" evidence="11">
    <location>
        <begin position="548"/>
        <end position="561"/>
    </location>
</feature>
<protein>
    <submittedName>
        <fullName evidence="15">Uncharacterized protein</fullName>
    </submittedName>
</protein>
<dbReference type="PROSITE" id="PS01229">
    <property type="entry name" value="COF_2"/>
    <property type="match status" value="1"/>
</dbReference>
<evidence type="ECO:0000313" key="15">
    <source>
        <dbReference type="EMBL" id="GLC50700.1"/>
    </source>
</evidence>
<dbReference type="Pfam" id="PF13246">
    <property type="entry name" value="Cation_ATPase"/>
    <property type="match status" value="1"/>
</dbReference>
<dbReference type="InterPro" id="IPR023299">
    <property type="entry name" value="ATPase_P-typ_cyto_dom_N"/>
</dbReference>
<dbReference type="Gene3D" id="3.40.50.1000">
    <property type="entry name" value="HAD superfamily/HAD-like"/>
    <property type="match status" value="1"/>
</dbReference>
<dbReference type="EMBL" id="BRXU01000003">
    <property type="protein sequence ID" value="GLC50700.1"/>
    <property type="molecule type" value="Genomic_DNA"/>
</dbReference>
<dbReference type="SFLD" id="SFLDS00003">
    <property type="entry name" value="Haloacid_Dehalogenase"/>
    <property type="match status" value="1"/>
</dbReference>
<dbReference type="SFLD" id="SFLDF00027">
    <property type="entry name" value="p-type_atpase"/>
    <property type="match status" value="1"/>
</dbReference>
<dbReference type="InterPro" id="IPR008250">
    <property type="entry name" value="ATPase_P-typ_transduc_dom_A_sf"/>
</dbReference>
<keyword evidence="5" id="KW-0547">Nucleotide-binding</keyword>
<dbReference type="Pfam" id="PF00122">
    <property type="entry name" value="E1-E2_ATPase"/>
    <property type="match status" value="1"/>
</dbReference>
<dbReference type="GO" id="GO:0005524">
    <property type="term" value="F:ATP binding"/>
    <property type="evidence" value="ECO:0007669"/>
    <property type="project" value="UniProtKB-KW"/>
</dbReference>
<reference evidence="15 16" key="1">
    <citation type="journal article" date="2023" name="Commun. Biol.">
        <title>Reorganization of the ancestral sex-determining regions during the evolution of trioecy in Pleodorina starrii.</title>
        <authorList>
            <person name="Takahashi K."/>
            <person name="Suzuki S."/>
            <person name="Kawai-Toyooka H."/>
            <person name="Yamamoto K."/>
            <person name="Hamaji T."/>
            <person name="Ootsuki R."/>
            <person name="Yamaguchi H."/>
            <person name="Kawachi M."/>
            <person name="Higashiyama T."/>
            <person name="Nozaki H."/>
        </authorList>
    </citation>
    <scope>NUCLEOTIDE SEQUENCE [LARGE SCALE GENOMIC DNA]</scope>
    <source>
        <strain evidence="15 16">NIES-4479</strain>
    </source>
</reference>
<feature type="region of interest" description="Disordered" evidence="11">
    <location>
        <begin position="530"/>
        <end position="591"/>
    </location>
</feature>
<feature type="domain" description="P-type ATPase A" evidence="13">
    <location>
        <begin position="274"/>
        <end position="410"/>
    </location>
</feature>
<dbReference type="SUPFAM" id="SSF81665">
    <property type="entry name" value="Calcium ATPase, transmembrane domain M"/>
    <property type="match status" value="1"/>
</dbReference>
<feature type="compositionally biased region" description="Basic and acidic residues" evidence="11">
    <location>
        <begin position="562"/>
        <end position="576"/>
    </location>
</feature>
<evidence type="ECO:0000256" key="7">
    <source>
        <dbReference type="ARBA" id="ARBA00022842"/>
    </source>
</evidence>
<name>A0A9W6EZW1_9CHLO</name>
<sequence length="1361" mass="146339">MSDTDIAAAGKGPPGRPAVLAKGLEKVILRKRNTGLRRLDIAPFLALYVLILFKTGYHASRYEWELFTYHCYAMAVAALLNMLAHLFTHWSIQFRAFVSTANVSDLDDAEVVLVVPVRFNGSTELVPLDRRYVKDGLIETEELSFDFRRQRFVYNPTAHAFEKLRFPDKETFETYSKASGHGTEAKQLAAFDRYGLNRVDVPLPAFSTLMKEHLVAPFFVFQVFCVMLWMLDEYFYYSLFTLFMLVTFESTVVGQRLRNLKELRSLQTPKQNIYVYRCGKWEQVPGDALLPGDVISIGRPTSDTTTAGGDKVVPADCLLLAGSCIAEEAVLTGESTPQWKSNIGDQLLSEATARQRLSNKQHKHHILFGGTKILQHTADKGARIRTPDGGCLAVVLRTGFETAQGRLMRTILFSTERVTANNAEAGLFIAFLLLFALSAAYYVLVNGLQDVSRSRFKLILNCIMIVTSVIPPELPMELSLAVNASLLALARKRVFCTEPFRIPFAGKVEVCCFDKTGTLTSDHLLLEGLVGDPEPRPQLPPGATPAGEDGGGGGGSKAGGGKAKERERRVTFRDQPEQLGPDGVQRGPDEDELADPALVKAPRRFGPRATLVLAACHSLVQVSAGEGGTGGDSSATEVVGDPLEKAALESVGWTFAGGSGGADVSLSPDRKVRATLLHRFHFSSHLKRMSAMLRLEDDSPGLAGPSPYAYGASEAAQAGATGSGPQHVVVAKGAPEVLKGLLASVPSDYDSQYKRYAAEGARVIALAHKVLPPHLDAATLRSMPREAVESQLNFVGFAIFQCPLKPESEPALSALASSSHQLVMITGDAPLTACYAASRVHIVTRPVLVLGHVEEDKGHAGAGAQGAQEAGTEDDSAFCWTSPDESVHLPFSRNWDDMLRIASEYDLAVSGDALAHATAMGVSSQLIPLCQVFARVSPDQKELVVNTLRAQGFVTLMCGDGTNDVGGLKAAHVGVALLSASESAAKRGAKKGPSGSKKGPGDSKDGKDSKALATTGGQTGAAGDKAGAPGTGPGGKRTAGQELLARARAANQPITPRMEAMARMLDSMESSSMGGMEADMPMLKPGDASMASPFTAKATSVLPCTDIIKQGRCTLVTTVQMFKILGLTCLSTAYSLSVLYLQGVKLSDTQATVSGMLSAAQFLFISQAKPLETLSPVRPHPTIFNPYFFGSLLGQFGVHLGLLVYFYRLSVAAMPEGERLSSESEFKPNLVNSVCYLVQAVVQMMTFAVNYVGHPFNTSIVENRNLYNSLRISAAFLFVVATELLPGLNSSFGMVTIPQHIKVQLVGLSFGAFLLTWHLERILRALFPAPVPPTKGYQSYAADLKRLRIPGAGAAEDKKRQ</sequence>
<feature type="region of interest" description="Disordered" evidence="11">
    <location>
        <begin position="984"/>
        <end position="1038"/>
    </location>
</feature>
<organism evidence="15 16">
    <name type="scientific">Pleodorina starrii</name>
    <dbReference type="NCBI Taxonomy" id="330485"/>
    <lineage>
        <taxon>Eukaryota</taxon>
        <taxon>Viridiplantae</taxon>
        <taxon>Chlorophyta</taxon>
        <taxon>core chlorophytes</taxon>
        <taxon>Chlorophyceae</taxon>
        <taxon>CS clade</taxon>
        <taxon>Chlamydomonadales</taxon>
        <taxon>Volvocaceae</taxon>
        <taxon>Pleodorina</taxon>
    </lineage>
</organism>
<evidence type="ECO:0000256" key="1">
    <source>
        <dbReference type="ARBA" id="ARBA00004141"/>
    </source>
</evidence>
<dbReference type="Pfam" id="PF23143">
    <property type="entry name" value="2TM_P5A-ATPase"/>
    <property type="match status" value="1"/>
</dbReference>
<evidence type="ECO:0000256" key="10">
    <source>
        <dbReference type="ARBA" id="ARBA00023136"/>
    </source>
</evidence>
<feature type="transmembrane region" description="Helical" evidence="12">
    <location>
        <begin position="1230"/>
        <end position="1252"/>
    </location>
</feature>
<dbReference type="GO" id="GO:0016887">
    <property type="term" value="F:ATP hydrolysis activity"/>
    <property type="evidence" value="ECO:0007669"/>
    <property type="project" value="InterPro"/>
</dbReference>
<dbReference type="PANTHER" id="PTHR45630">
    <property type="entry name" value="CATION-TRANSPORTING ATPASE-RELATED"/>
    <property type="match status" value="1"/>
</dbReference>
<comment type="subcellular location">
    <subcellularLocation>
        <location evidence="1">Membrane</location>
        <topology evidence="1">Multi-pass membrane protein</topology>
    </subcellularLocation>
</comment>
<proteinExistence type="inferred from homology"/>
<dbReference type="OrthoDB" id="48943at2759"/>
<dbReference type="SUPFAM" id="SSF81660">
    <property type="entry name" value="Metal cation-transporting ATPase, ATP-binding domain N"/>
    <property type="match status" value="1"/>
</dbReference>
<dbReference type="PROSITE" id="PS00154">
    <property type="entry name" value="ATPASE_E1_E2"/>
    <property type="match status" value="1"/>
</dbReference>
<feature type="transmembrane region" description="Helical" evidence="12">
    <location>
        <begin position="214"/>
        <end position="231"/>
    </location>
</feature>
<dbReference type="GO" id="GO:0005789">
    <property type="term" value="C:endoplasmic reticulum membrane"/>
    <property type="evidence" value="ECO:0007669"/>
    <property type="project" value="TreeGrafter"/>
</dbReference>
<feature type="transmembrane region" description="Helical" evidence="12">
    <location>
        <begin position="39"/>
        <end position="60"/>
    </location>
</feature>
<dbReference type="SUPFAM" id="SSF81653">
    <property type="entry name" value="Calcium ATPase, transduction domain A"/>
    <property type="match status" value="1"/>
</dbReference>
<feature type="transmembrane region" description="Helical" evidence="12">
    <location>
        <begin position="237"/>
        <end position="254"/>
    </location>
</feature>
<comment type="similarity">
    <text evidence="2">Belongs to the cation transport ATPase (P-type) (TC 3.A.3) family. Type V subfamily.</text>
</comment>
<keyword evidence="16" id="KW-1185">Reference proteome</keyword>
<keyword evidence="9 12" id="KW-1133">Transmembrane helix</keyword>
<keyword evidence="3 12" id="KW-0812">Transmembrane</keyword>
<keyword evidence="6" id="KW-0067">ATP-binding</keyword>
<keyword evidence="10 12" id="KW-0472">Membrane</keyword>
<feature type="compositionally biased region" description="Basic and acidic residues" evidence="11">
    <location>
        <begin position="999"/>
        <end position="1010"/>
    </location>
</feature>
<accession>A0A9W6EZW1</accession>
<dbReference type="GO" id="GO:0046872">
    <property type="term" value="F:metal ion binding"/>
    <property type="evidence" value="ECO:0007669"/>
    <property type="project" value="UniProtKB-KW"/>
</dbReference>
<dbReference type="InterPro" id="IPR059000">
    <property type="entry name" value="ATPase_P-type_domA"/>
</dbReference>
<evidence type="ECO:0000256" key="5">
    <source>
        <dbReference type="ARBA" id="ARBA00022741"/>
    </source>
</evidence>
<evidence type="ECO:0000256" key="3">
    <source>
        <dbReference type="ARBA" id="ARBA00022692"/>
    </source>
</evidence>
<feature type="transmembrane region" description="Helical" evidence="12">
    <location>
        <begin position="1272"/>
        <end position="1289"/>
    </location>
</feature>
<dbReference type="InterPro" id="IPR057255">
    <property type="entry name" value="2TM_P5A-ATPase"/>
</dbReference>
<evidence type="ECO:0000256" key="9">
    <source>
        <dbReference type="ARBA" id="ARBA00022989"/>
    </source>
</evidence>
<dbReference type="PANTHER" id="PTHR45630:SF7">
    <property type="entry name" value="ENDOPLASMIC RETICULUM TRANSMEMBRANE HELIX TRANSLOCASE"/>
    <property type="match status" value="1"/>
</dbReference>
<evidence type="ECO:0000256" key="8">
    <source>
        <dbReference type="ARBA" id="ARBA00022967"/>
    </source>
</evidence>
<evidence type="ECO:0000256" key="2">
    <source>
        <dbReference type="ARBA" id="ARBA00006000"/>
    </source>
</evidence>
<gene>
    <name evidence="15" type="primary">PLEST006061</name>
    <name evidence="15" type="ORF">PLESTB_000409700</name>
</gene>
<comment type="caution">
    <text evidence="15">The sequence shown here is derived from an EMBL/GenBank/DDBJ whole genome shotgun (WGS) entry which is preliminary data.</text>
</comment>
<dbReference type="NCBIfam" id="TIGR01657">
    <property type="entry name" value="P-ATPase-V"/>
    <property type="match status" value="1"/>
</dbReference>
<evidence type="ECO:0000256" key="4">
    <source>
        <dbReference type="ARBA" id="ARBA00022723"/>
    </source>
</evidence>
<dbReference type="GO" id="GO:0006874">
    <property type="term" value="P:intracellular calcium ion homeostasis"/>
    <property type="evidence" value="ECO:0007669"/>
    <property type="project" value="TreeGrafter"/>
</dbReference>
<feature type="domain" description="P5A-ATPase transmembrane helical hairpin" evidence="14">
    <location>
        <begin position="37"/>
        <end position="103"/>
    </location>
</feature>
<evidence type="ECO:0000256" key="11">
    <source>
        <dbReference type="SAM" id="MobiDB-lite"/>
    </source>
</evidence>
<dbReference type="GO" id="GO:0015662">
    <property type="term" value="F:P-type ion transporter activity"/>
    <property type="evidence" value="ECO:0007669"/>
    <property type="project" value="TreeGrafter"/>
</dbReference>